<sequence length="1109" mass="126871">MQVICVLCRASVSAGRGLTIHLKKCKGKAASSISLTTVKNLGPAPRASVTEQDDMSQSIQYNEDFREDSLIQDFSMEIDEPAPTQPALLEAPVKLPRGSKRSRKLPVRFKDHVPSSSRPSVLPTVSLPHLLDHIPAQPVVPSPPVPVSSPSPEPDEPASEPRRSYTSPSNDYELFRVYPDFPDDEPDTCLELEDLCDSPNLSRASSLMPSLMKNPYAPFKNFTSFLVTKWANRPVDKKTLEEIDELIQGVILHPLFKLEDLRDYSAKAAHDQLDKYNNENLFMESDGWREGSVKLKLPAEDGKRHSEGEIGAPEVEIKGIYYRPITLMIYNALDNPNASPFHFLPYKEFWNLANFGTASLWPLYMHLGSQSKYIHGKSSESACHHLAYIPSLPTSIQDVYKDHYGRGASAGLFTYLRRELMHKVLSLVLFQSEFLEIYANGIRFRCPDNIIRRLFSRIMAYSADYPERMLVSTLKVMVSSAKVKAVLDSPSLVPIHNAFSELAPFSFDFYEMFAPDIMHKFELGVWGKTIFPHLIRVLEAQGGDIISTFNNRYRALPTFGNDMICLFPENTAAMSKLAARDFEDLLQCSIPVFEELLKEKKHNKLISQILFTLATWHSLAKLRTHTDTTLRALEATTIELGREARLLKDETSIYKTVELQWEIAARGRRQIALLKRGGENLIQANKGDSVKPTPKRKELNVNTPKFHSLGDYVQAIRRLGTTDNYSTQIGESQHKRVKQMYGRTNKRNAAKDVSKLEGRARVLELIGPRMSAHHPRKTITTPRISPDIHYHMPASEKESTNIGFWLHQNKRDPAVQTFRGDLRTHLLGRILKREEYADLTPGELGGLHIRHDKLYWHKVIQINYTTYDLRQKQDTCNPSTHPDVMMLAPEVDALHLYMYARIVRLFHVKVAYNGPGRQLQDYKRMNVAWVRWFQYDSSSRFSLKEKRLPQIQFSHYSEPDAFGFIDPDLIIRAVHLMPRFAKGYTTSYLPPSLVRLSSFKDQDFQFYYVNIFVDRDIFMRFRGGGIGHKSTWHLNERLMEDLQMETDKILEADNETQEIDAVELFPEEEVELIDRYDGDEPSSDEGEVFDESEGELENDSEGDNEYAEL</sequence>
<dbReference type="Pfam" id="PF18759">
    <property type="entry name" value="Plavaka"/>
    <property type="match status" value="1"/>
</dbReference>
<organism evidence="2 3">
    <name type="scientific">Sanghuangporus baumii</name>
    <name type="common">Phellinus baumii</name>
    <dbReference type="NCBI Taxonomy" id="108892"/>
    <lineage>
        <taxon>Eukaryota</taxon>
        <taxon>Fungi</taxon>
        <taxon>Dikarya</taxon>
        <taxon>Basidiomycota</taxon>
        <taxon>Agaricomycotina</taxon>
        <taxon>Agaricomycetes</taxon>
        <taxon>Hymenochaetales</taxon>
        <taxon>Hymenochaetaceae</taxon>
        <taxon>Sanghuangporus</taxon>
    </lineage>
</organism>
<dbReference type="AlphaFoldDB" id="A0A9Q5HY70"/>
<name>A0A9Q5HY70_SANBA</name>
<evidence type="ECO:0000256" key="1">
    <source>
        <dbReference type="SAM" id="MobiDB-lite"/>
    </source>
</evidence>
<reference evidence="2" key="1">
    <citation type="submission" date="2016-06" db="EMBL/GenBank/DDBJ databases">
        <title>Draft Genome sequence of the fungus Inonotus baumii.</title>
        <authorList>
            <person name="Zhu H."/>
            <person name="Lin W."/>
        </authorList>
    </citation>
    <scope>NUCLEOTIDE SEQUENCE</scope>
    <source>
        <strain evidence="2">821</strain>
    </source>
</reference>
<gene>
    <name evidence="2" type="ORF">A7U60_g4712</name>
</gene>
<feature type="compositionally biased region" description="Acidic residues" evidence="1">
    <location>
        <begin position="1079"/>
        <end position="1109"/>
    </location>
</feature>
<keyword evidence="3" id="KW-1185">Reference proteome</keyword>
<dbReference type="Proteomes" id="UP000757232">
    <property type="component" value="Unassembled WGS sequence"/>
</dbReference>
<accession>A0A9Q5HY70</accession>
<dbReference type="OrthoDB" id="2687259at2759"/>
<comment type="caution">
    <text evidence="2">The sequence shown here is derived from an EMBL/GenBank/DDBJ whole genome shotgun (WGS) entry which is preliminary data.</text>
</comment>
<dbReference type="EMBL" id="LNZH02000183">
    <property type="protein sequence ID" value="OCB88193.1"/>
    <property type="molecule type" value="Genomic_DNA"/>
</dbReference>
<evidence type="ECO:0000313" key="2">
    <source>
        <dbReference type="EMBL" id="OCB88193.1"/>
    </source>
</evidence>
<feature type="region of interest" description="Disordered" evidence="1">
    <location>
        <begin position="83"/>
        <end position="121"/>
    </location>
</feature>
<proteinExistence type="predicted"/>
<evidence type="ECO:0000313" key="3">
    <source>
        <dbReference type="Proteomes" id="UP000757232"/>
    </source>
</evidence>
<dbReference type="InterPro" id="IPR041078">
    <property type="entry name" value="Plavaka"/>
</dbReference>
<feature type="compositionally biased region" description="Pro residues" evidence="1">
    <location>
        <begin position="138"/>
        <end position="152"/>
    </location>
</feature>
<feature type="region of interest" description="Disordered" evidence="1">
    <location>
        <begin position="1073"/>
        <end position="1109"/>
    </location>
</feature>
<feature type="region of interest" description="Disordered" evidence="1">
    <location>
        <begin position="134"/>
        <end position="170"/>
    </location>
</feature>
<feature type="compositionally biased region" description="Basic residues" evidence="1">
    <location>
        <begin position="97"/>
        <end position="107"/>
    </location>
</feature>
<protein>
    <submittedName>
        <fullName evidence="2">Uncharacterized protein</fullName>
    </submittedName>
</protein>